<sequence>RPTLNLETPAYRLNQLLLEAKTPALP</sequence>
<dbReference type="EMBL" id="FOPW01000009">
    <property type="protein sequence ID" value="SFH59688.1"/>
    <property type="molecule type" value="Genomic_DNA"/>
</dbReference>
<dbReference type="Proteomes" id="UP000199681">
    <property type="component" value="Unassembled WGS sequence"/>
</dbReference>
<evidence type="ECO:0008006" key="3">
    <source>
        <dbReference type="Google" id="ProtNLM"/>
    </source>
</evidence>
<name>A0ABY1EEG6_9MICO</name>
<organism evidence="1 2">
    <name type="scientific">Cryobacterium levicorallinum</name>
    <dbReference type="NCBI Taxonomy" id="995038"/>
    <lineage>
        <taxon>Bacteria</taxon>
        <taxon>Bacillati</taxon>
        <taxon>Actinomycetota</taxon>
        <taxon>Actinomycetes</taxon>
        <taxon>Micrococcales</taxon>
        <taxon>Microbacteriaceae</taxon>
        <taxon>Cryobacterium</taxon>
    </lineage>
</organism>
<proteinExistence type="predicted"/>
<evidence type="ECO:0000313" key="1">
    <source>
        <dbReference type="EMBL" id="SFH59688.1"/>
    </source>
</evidence>
<evidence type="ECO:0000313" key="2">
    <source>
        <dbReference type="Proteomes" id="UP000199681"/>
    </source>
</evidence>
<keyword evidence="2" id="KW-1185">Reference proteome</keyword>
<gene>
    <name evidence="1" type="ORF">SAMN05216274_1091</name>
</gene>
<reference evidence="1 2" key="1">
    <citation type="submission" date="2016-10" db="EMBL/GenBank/DDBJ databases">
        <authorList>
            <person name="Varghese N."/>
            <person name="Submissions S."/>
        </authorList>
    </citation>
    <scope>NUCLEOTIDE SEQUENCE [LARGE SCALE GENOMIC DNA]</scope>
    <source>
        <strain evidence="1 2">GMCC 1.11211</strain>
    </source>
</reference>
<comment type="caution">
    <text evidence="1">The sequence shown here is derived from an EMBL/GenBank/DDBJ whole genome shotgun (WGS) entry which is preliminary data.</text>
</comment>
<feature type="non-terminal residue" evidence="1">
    <location>
        <position position="1"/>
    </location>
</feature>
<protein>
    <recommendedName>
        <fullName evidence="3">IS30 family transposase</fullName>
    </recommendedName>
</protein>
<accession>A0ABY1EEG6</accession>